<dbReference type="Gene3D" id="2.60.120.10">
    <property type="entry name" value="Jelly Rolls"/>
    <property type="match status" value="1"/>
</dbReference>
<organism evidence="3 4">
    <name type="scientific">Flavobacterium agricola</name>
    <dbReference type="NCBI Taxonomy" id="2870839"/>
    <lineage>
        <taxon>Bacteria</taxon>
        <taxon>Pseudomonadati</taxon>
        <taxon>Bacteroidota</taxon>
        <taxon>Flavobacteriia</taxon>
        <taxon>Flavobacteriales</taxon>
        <taxon>Flavobacteriaceae</taxon>
        <taxon>Flavobacterium</taxon>
    </lineage>
</organism>
<dbReference type="SUPFAM" id="SSF51182">
    <property type="entry name" value="RmlC-like cupins"/>
    <property type="match status" value="1"/>
</dbReference>
<sequence>MIFSKTDKNHYTWGDNCDAWTLMQSDNIIIKEEKMPPNTEERLHFHDEVEQFFYIMNGKASFLIEEKEYLVSKNEGIKVHSKASHKISNKGSEELHFLVISLPGYSNDRVNVE</sequence>
<dbReference type="InterPro" id="IPR011051">
    <property type="entry name" value="RmlC_Cupin_sf"/>
</dbReference>
<accession>A0ABY6M139</accession>
<dbReference type="InterPro" id="IPR051610">
    <property type="entry name" value="GPI/OXD"/>
</dbReference>
<dbReference type="EMBL" id="CP081495">
    <property type="protein sequence ID" value="UYW01967.1"/>
    <property type="molecule type" value="Genomic_DNA"/>
</dbReference>
<keyword evidence="1" id="KW-0479">Metal-binding</keyword>
<dbReference type="InterPro" id="IPR013096">
    <property type="entry name" value="Cupin_2"/>
</dbReference>
<evidence type="ECO:0000313" key="4">
    <source>
        <dbReference type="Proteomes" id="UP001163328"/>
    </source>
</evidence>
<evidence type="ECO:0000313" key="3">
    <source>
        <dbReference type="EMBL" id="UYW01967.1"/>
    </source>
</evidence>
<dbReference type="Proteomes" id="UP001163328">
    <property type="component" value="Chromosome"/>
</dbReference>
<gene>
    <name evidence="3" type="ORF">K5I29_03370</name>
</gene>
<keyword evidence="4" id="KW-1185">Reference proteome</keyword>
<dbReference type="Pfam" id="PF07883">
    <property type="entry name" value="Cupin_2"/>
    <property type="match status" value="1"/>
</dbReference>
<dbReference type="InterPro" id="IPR014710">
    <property type="entry name" value="RmlC-like_jellyroll"/>
</dbReference>
<protein>
    <submittedName>
        <fullName evidence="3">Cupin domain-containing protein</fullName>
    </submittedName>
</protein>
<proteinExistence type="predicted"/>
<feature type="domain" description="Cupin type-2" evidence="2">
    <location>
        <begin position="33"/>
        <end position="100"/>
    </location>
</feature>
<dbReference type="PANTHER" id="PTHR35848:SF6">
    <property type="entry name" value="CUPIN TYPE-2 DOMAIN-CONTAINING PROTEIN"/>
    <property type="match status" value="1"/>
</dbReference>
<dbReference type="PANTHER" id="PTHR35848">
    <property type="entry name" value="OXALATE-BINDING PROTEIN"/>
    <property type="match status" value="1"/>
</dbReference>
<name>A0ABY6M139_9FLAO</name>
<dbReference type="RefSeq" id="WP_264434443.1">
    <property type="nucleotide sequence ID" value="NZ_CP081495.1"/>
</dbReference>
<evidence type="ECO:0000256" key="1">
    <source>
        <dbReference type="ARBA" id="ARBA00022723"/>
    </source>
</evidence>
<reference evidence="3" key="1">
    <citation type="submission" date="2021-08" db="EMBL/GenBank/DDBJ databases">
        <title>Flavobacterium sp. strain CC-SYL302.</title>
        <authorList>
            <person name="Lin S.-Y."/>
            <person name="Lee T.-H."/>
            <person name="Young C.-C."/>
        </authorList>
    </citation>
    <scope>NUCLEOTIDE SEQUENCE</scope>
    <source>
        <strain evidence="3">CC-SYL302</strain>
    </source>
</reference>
<evidence type="ECO:0000259" key="2">
    <source>
        <dbReference type="Pfam" id="PF07883"/>
    </source>
</evidence>